<proteinExistence type="predicted"/>
<dbReference type="AlphaFoldDB" id="A0A2V4ASU0"/>
<evidence type="ECO:0000313" key="2">
    <source>
        <dbReference type="Proteomes" id="UP000249915"/>
    </source>
</evidence>
<evidence type="ECO:0000313" key="1">
    <source>
        <dbReference type="EMBL" id="PXY22611.1"/>
    </source>
</evidence>
<name>A0A2V4ASU0_9PSEU</name>
<keyword evidence="2" id="KW-1185">Reference proteome</keyword>
<protein>
    <submittedName>
        <fullName evidence="1">Uncharacterized protein</fullName>
    </submittedName>
</protein>
<accession>A0A2V4ASU0</accession>
<gene>
    <name evidence="1" type="ORF">BAY60_22570</name>
</gene>
<dbReference type="RefSeq" id="WP_112283211.1">
    <property type="nucleotide sequence ID" value="NZ_MASW01000005.1"/>
</dbReference>
<dbReference type="EMBL" id="MASW01000005">
    <property type="protein sequence ID" value="PXY22611.1"/>
    <property type="molecule type" value="Genomic_DNA"/>
</dbReference>
<reference evidence="1 2" key="1">
    <citation type="submission" date="2016-07" db="EMBL/GenBank/DDBJ databases">
        <title>Draft genome sequence of Prauserella muralis DSM 45305, isolated from a mould-covered wall in an indoor environment.</title>
        <authorList>
            <person name="Ruckert C."/>
            <person name="Albersmeier A."/>
            <person name="Jiang C.-L."/>
            <person name="Jiang Y."/>
            <person name="Kalinowski J."/>
            <person name="Schneider O."/>
            <person name="Winkler A."/>
            <person name="Zotchev S.B."/>
        </authorList>
    </citation>
    <scope>NUCLEOTIDE SEQUENCE [LARGE SCALE GENOMIC DNA]</scope>
    <source>
        <strain evidence="1 2">DSM 45305</strain>
    </source>
</reference>
<comment type="caution">
    <text evidence="1">The sequence shown here is derived from an EMBL/GenBank/DDBJ whole genome shotgun (WGS) entry which is preliminary data.</text>
</comment>
<sequence>MSLPALRARYVVLALGFGVLAGVRAAQDAPVWAAVFALAAVINGFLAVHEARAAGARPAPAVTAERIRLSLHGYRDAARQWRVLAAVSGVGGGLLLMLQPTGALLAGLLALLCLYRARRAERTGSTLRRITTE</sequence>
<organism evidence="1 2">
    <name type="scientific">Prauserella muralis</name>
    <dbReference type="NCBI Taxonomy" id="588067"/>
    <lineage>
        <taxon>Bacteria</taxon>
        <taxon>Bacillati</taxon>
        <taxon>Actinomycetota</taxon>
        <taxon>Actinomycetes</taxon>
        <taxon>Pseudonocardiales</taxon>
        <taxon>Pseudonocardiaceae</taxon>
        <taxon>Prauserella</taxon>
    </lineage>
</organism>
<dbReference type="Proteomes" id="UP000249915">
    <property type="component" value="Unassembled WGS sequence"/>
</dbReference>